<reference evidence="2" key="1">
    <citation type="journal article" date="2023" name="G3 (Bethesda)">
        <title>Genome assembly and association tests identify interacting loci associated with vigor, precocity, and sex in interspecific pistachio rootstocks.</title>
        <authorList>
            <person name="Palmer W."/>
            <person name="Jacygrad E."/>
            <person name="Sagayaradj S."/>
            <person name="Cavanaugh K."/>
            <person name="Han R."/>
            <person name="Bertier L."/>
            <person name="Beede B."/>
            <person name="Kafkas S."/>
            <person name="Golino D."/>
            <person name="Preece J."/>
            <person name="Michelmore R."/>
        </authorList>
    </citation>
    <scope>NUCLEOTIDE SEQUENCE [LARGE SCALE GENOMIC DNA]</scope>
</reference>
<accession>A0ACC0Y1N4</accession>
<comment type="caution">
    <text evidence="1">The sequence shown here is derived from an EMBL/GenBank/DDBJ whole genome shotgun (WGS) entry which is preliminary data.</text>
</comment>
<name>A0ACC0Y1N4_9ROSI</name>
<dbReference type="Proteomes" id="UP001163603">
    <property type="component" value="Chromosome 9"/>
</dbReference>
<organism evidence="1 2">
    <name type="scientific">Pistacia integerrima</name>
    <dbReference type="NCBI Taxonomy" id="434235"/>
    <lineage>
        <taxon>Eukaryota</taxon>
        <taxon>Viridiplantae</taxon>
        <taxon>Streptophyta</taxon>
        <taxon>Embryophyta</taxon>
        <taxon>Tracheophyta</taxon>
        <taxon>Spermatophyta</taxon>
        <taxon>Magnoliopsida</taxon>
        <taxon>eudicotyledons</taxon>
        <taxon>Gunneridae</taxon>
        <taxon>Pentapetalae</taxon>
        <taxon>rosids</taxon>
        <taxon>malvids</taxon>
        <taxon>Sapindales</taxon>
        <taxon>Anacardiaceae</taxon>
        <taxon>Pistacia</taxon>
    </lineage>
</organism>
<protein>
    <submittedName>
        <fullName evidence="1">Uncharacterized protein</fullName>
    </submittedName>
</protein>
<dbReference type="EMBL" id="CM047744">
    <property type="protein sequence ID" value="KAJ0027640.1"/>
    <property type="molecule type" value="Genomic_DNA"/>
</dbReference>
<keyword evidence="2" id="KW-1185">Reference proteome</keyword>
<evidence type="ECO:0000313" key="1">
    <source>
        <dbReference type="EMBL" id="KAJ0027640.1"/>
    </source>
</evidence>
<sequence length="138" mass="16403">MSWLINSMEPRTDKTYLYYKTTKDIWEGVQILYSDLENTTQSFEIRFAIHSTKQGSMTVIDYFNRLTELWQEMDFTKYNQRLEKEHVFDFLEGLNPDLDEVWGCILATKPLPSTRDAFAEVRREESHKRVMLSNSGMN</sequence>
<evidence type="ECO:0000313" key="2">
    <source>
        <dbReference type="Proteomes" id="UP001163603"/>
    </source>
</evidence>
<gene>
    <name evidence="1" type="ORF">Pint_36562</name>
</gene>
<proteinExistence type="predicted"/>